<dbReference type="GO" id="GO:0005384">
    <property type="term" value="F:manganese ion transmembrane transporter activity"/>
    <property type="evidence" value="ECO:0007669"/>
    <property type="project" value="UniProtKB-UniRule"/>
</dbReference>
<comment type="function">
    <text evidence="8">Probably functions as a manganese efflux pump.</text>
</comment>
<comment type="similarity">
    <text evidence="8">Belongs to the MntP (TC 9.B.29) family.</text>
</comment>
<feature type="transmembrane region" description="Helical" evidence="8">
    <location>
        <begin position="6"/>
        <end position="25"/>
    </location>
</feature>
<dbReference type="PANTHER" id="PTHR35529:SF1">
    <property type="entry name" value="MANGANESE EFFLUX PUMP MNTP-RELATED"/>
    <property type="match status" value="1"/>
</dbReference>
<evidence type="ECO:0000256" key="2">
    <source>
        <dbReference type="ARBA" id="ARBA00022475"/>
    </source>
</evidence>
<evidence type="ECO:0000256" key="6">
    <source>
        <dbReference type="ARBA" id="ARBA00023136"/>
    </source>
</evidence>
<evidence type="ECO:0000256" key="7">
    <source>
        <dbReference type="ARBA" id="ARBA00023211"/>
    </source>
</evidence>
<feature type="transmembrane region" description="Helical" evidence="8">
    <location>
        <begin position="105"/>
        <end position="125"/>
    </location>
</feature>
<name>A0A226BXE8_9FIRM</name>
<gene>
    <name evidence="8" type="primary">mntP</name>
    <name evidence="9" type="ORF">CDO51_07545</name>
</gene>
<feature type="transmembrane region" description="Helical" evidence="8">
    <location>
        <begin position="67"/>
        <end position="84"/>
    </location>
</feature>
<evidence type="ECO:0000256" key="3">
    <source>
        <dbReference type="ARBA" id="ARBA00022692"/>
    </source>
</evidence>
<dbReference type="EMBL" id="NIQC01000014">
    <property type="protein sequence ID" value="OWZ83666.1"/>
    <property type="molecule type" value="Genomic_DNA"/>
</dbReference>
<keyword evidence="10" id="KW-1185">Reference proteome</keyword>
<dbReference type="OrthoDB" id="1679700at2"/>
<comment type="subcellular location">
    <subcellularLocation>
        <location evidence="8">Cell membrane</location>
        <topology evidence="8">Multi-pass membrane protein</topology>
    </subcellularLocation>
</comment>
<evidence type="ECO:0000313" key="9">
    <source>
        <dbReference type="EMBL" id="OWZ83666.1"/>
    </source>
</evidence>
<keyword evidence="1 8" id="KW-0813">Transport</keyword>
<keyword evidence="5 8" id="KW-0406">Ion transport</keyword>
<keyword evidence="4 8" id="KW-1133">Transmembrane helix</keyword>
<feature type="transmembrane region" description="Helical" evidence="8">
    <location>
        <begin position="37"/>
        <end position="55"/>
    </location>
</feature>
<evidence type="ECO:0000256" key="4">
    <source>
        <dbReference type="ARBA" id="ARBA00022989"/>
    </source>
</evidence>
<protein>
    <recommendedName>
        <fullName evidence="8">Putative manganese efflux pump MntP</fullName>
    </recommendedName>
</protein>
<dbReference type="Pfam" id="PF02659">
    <property type="entry name" value="Mntp"/>
    <property type="match status" value="1"/>
</dbReference>
<evidence type="ECO:0000313" key="10">
    <source>
        <dbReference type="Proteomes" id="UP000214588"/>
    </source>
</evidence>
<dbReference type="RefSeq" id="WP_089023681.1">
    <property type="nucleotide sequence ID" value="NZ_NIQC01000014.1"/>
</dbReference>
<evidence type="ECO:0000256" key="8">
    <source>
        <dbReference type="HAMAP-Rule" id="MF_01521"/>
    </source>
</evidence>
<evidence type="ECO:0000256" key="1">
    <source>
        <dbReference type="ARBA" id="ARBA00022448"/>
    </source>
</evidence>
<keyword evidence="2 8" id="KW-1003">Cell membrane</keyword>
<organism evidence="9 10">
    <name type="scientific">Natranaerobius trueperi</name>
    <dbReference type="NCBI Taxonomy" id="759412"/>
    <lineage>
        <taxon>Bacteria</taxon>
        <taxon>Bacillati</taxon>
        <taxon>Bacillota</taxon>
        <taxon>Clostridia</taxon>
        <taxon>Natranaerobiales</taxon>
        <taxon>Natranaerobiaceae</taxon>
        <taxon>Natranaerobius</taxon>
    </lineage>
</organism>
<sequence>MPNLLVTTFIAMAIASDAFSVSLGIGTKSISYSRVGIVSITVATFHVIMPLIGLYLGDFMAGYLEEIGEILGGALLLFIGYRMIREHFNTEEEESTMDFTKGTGLLIFAVSVSIDALTAGFTLGLAGAASIVTAIIFGVVALVMTGLGLFLGQHLQGILKGKGELIGGSLIILIGLYFIIF</sequence>
<reference evidence="9 10" key="1">
    <citation type="submission" date="2017-06" db="EMBL/GenBank/DDBJ databases">
        <title>Draft Genome Sequence of Natranaerobius trueperi halophilic, alkalithermophilic bacteria from soda lakes.</title>
        <authorList>
            <person name="Zhao B."/>
        </authorList>
    </citation>
    <scope>NUCLEOTIDE SEQUENCE [LARGE SCALE GENOMIC DNA]</scope>
    <source>
        <strain evidence="9 10">DSM 18760</strain>
    </source>
</reference>
<keyword evidence="3 8" id="KW-0812">Transmembrane</keyword>
<keyword evidence="7 8" id="KW-0464">Manganese</keyword>
<dbReference type="AlphaFoldDB" id="A0A226BXE8"/>
<dbReference type="GO" id="GO:0005886">
    <property type="term" value="C:plasma membrane"/>
    <property type="evidence" value="ECO:0007669"/>
    <property type="project" value="UniProtKB-SubCell"/>
</dbReference>
<dbReference type="PANTHER" id="PTHR35529">
    <property type="entry name" value="MANGANESE EFFLUX PUMP MNTP-RELATED"/>
    <property type="match status" value="1"/>
</dbReference>
<proteinExistence type="inferred from homology"/>
<dbReference type="InterPro" id="IPR022929">
    <property type="entry name" value="Put_MntP"/>
</dbReference>
<dbReference type="HAMAP" id="MF_01521">
    <property type="entry name" value="MntP_pump"/>
    <property type="match status" value="1"/>
</dbReference>
<dbReference type="InterPro" id="IPR003810">
    <property type="entry name" value="Mntp/YtaF"/>
</dbReference>
<accession>A0A226BXE8</accession>
<comment type="caution">
    <text evidence="9">The sequence shown here is derived from an EMBL/GenBank/DDBJ whole genome shotgun (WGS) entry which is preliminary data.</text>
</comment>
<evidence type="ECO:0000256" key="5">
    <source>
        <dbReference type="ARBA" id="ARBA00023065"/>
    </source>
</evidence>
<dbReference type="Proteomes" id="UP000214588">
    <property type="component" value="Unassembled WGS sequence"/>
</dbReference>
<keyword evidence="6 8" id="KW-0472">Membrane</keyword>
<feature type="transmembrane region" description="Helical" evidence="8">
    <location>
        <begin position="131"/>
        <end position="151"/>
    </location>
</feature>
<feature type="transmembrane region" description="Helical" evidence="8">
    <location>
        <begin position="163"/>
        <end position="180"/>
    </location>
</feature>